<evidence type="ECO:0000256" key="12">
    <source>
        <dbReference type="ARBA" id="ARBA00073869"/>
    </source>
</evidence>
<feature type="transmembrane region" description="Helical" evidence="15">
    <location>
        <begin position="210"/>
        <end position="234"/>
    </location>
</feature>
<keyword evidence="4" id="KW-0813">Transport</keyword>
<proteinExistence type="inferred from homology"/>
<evidence type="ECO:0000256" key="8">
    <source>
        <dbReference type="ARBA" id="ARBA00022989"/>
    </source>
</evidence>
<keyword evidence="18" id="KW-1185">Reference proteome</keyword>
<keyword evidence="10 15" id="KW-0472">Membrane</keyword>
<evidence type="ECO:0000256" key="10">
    <source>
        <dbReference type="ARBA" id="ARBA00023136"/>
    </source>
</evidence>
<feature type="transmembrane region" description="Helical" evidence="15">
    <location>
        <begin position="345"/>
        <end position="362"/>
    </location>
</feature>
<feature type="transmembrane region" description="Helical" evidence="15">
    <location>
        <begin position="127"/>
        <end position="145"/>
    </location>
</feature>
<keyword evidence="7" id="KW-0769">Symport</keyword>
<comment type="caution">
    <text evidence="17">The sequence shown here is derived from an EMBL/GenBank/DDBJ whole genome shotgun (WGS) entry which is preliminary data.</text>
</comment>
<protein>
    <recommendedName>
        <fullName evidence="12">Monocarboxylate transporter 13</fullName>
    </recommendedName>
    <alternativeName>
        <fullName evidence="13">Solute carrier family 16 member 13</fullName>
    </alternativeName>
</protein>
<dbReference type="PANTHER" id="PTHR11360">
    <property type="entry name" value="MONOCARBOXYLATE TRANSPORTER"/>
    <property type="match status" value="1"/>
</dbReference>
<dbReference type="GO" id="GO:0015293">
    <property type="term" value="F:symporter activity"/>
    <property type="evidence" value="ECO:0007669"/>
    <property type="project" value="UniProtKB-KW"/>
</dbReference>
<evidence type="ECO:0000256" key="6">
    <source>
        <dbReference type="ARBA" id="ARBA00022692"/>
    </source>
</evidence>
<gene>
    <name evidence="17" type="ORF">MATL_G00167540</name>
</gene>
<feature type="transmembrane region" description="Helical" evidence="15">
    <location>
        <begin position="151"/>
        <end position="172"/>
    </location>
</feature>
<comment type="function">
    <text evidence="11">Proton-linked monocarboxylate transporter. May catalyze the transport of monocarboxylates across the plasma membrane.</text>
</comment>
<keyword evidence="9" id="KW-0333">Golgi apparatus</keyword>
<feature type="transmembrane region" description="Helical" evidence="15">
    <location>
        <begin position="310"/>
        <end position="333"/>
    </location>
</feature>
<evidence type="ECO:0000256" key="14">
    <source>
        <dbReference type="SAM" id="MobiDB-lite"/>
    </source>
</evidence>
<dbReference type="InterPro" id="IPR050327">
    <property type="entry name" value="Proton-linked_MCT"/>
</dbReference>
<comment type="similarity">
    <text evidence="3">Belongs to the major facilitator superfamily. Monocarboxylate porter (TC 2.A.1.13) family.</text>
</comment>
<evidence type="ECO:0000256" key="2">
    <source>
        <dbReference type="ARBA" id="ARBA00004653"/>
    </source>
</evidence>
<evidence type="ECO:0000256" key="9">
    <source>
        <dbReference type="ARBA" id="ARBA00023034"/>
    </source>
</evidence>
<evidence type="ECO:0000256" key="3">
    <source>
        <dbReference type="ARBA" id="ARBA00006727"/>
    </source>
</evidence>
<feature type="transmembrane region" description="Helical" evidence="15">
    <location>
        <begin position="402"/>
        <end position="421"/>
    </location>
</feature>
<dbReference type="InterPro" id="IPR011701">
    <property type="entry name" value="MFS"/>
</dbReference>
<organism evidence="17 18">
    <name type="scientific">Megalops atlanticus</name>
    <name type="common">Tarpon</name>
    <name type="synonym">Clupea gigantea</name>
    <dbReference type="NCBI Taxonomy" id="7932"/>
    <lineage>
        <taxon>Eukaryota</taxon>
        <taxon>Metazoa</taxon>
        <taxon>Chordata</taxon>
        <taxon>Craniata</taxon>
        <taxon>Vertebrata</taxon>
        <taxon>Euteleostomi</taxon>
        <taxon>Actinopterygii</taxon>
        <taxon>Neopterygii</taxon>
        <taxon>Teleostei</taxon>
        <taxon>Elopiformes</taxon>
        <taxon>Megalopidae</taxon>
        <taxon>Megalops</taxon>
    </lineage>
</organism>
<evidence type="ECO:0000259" key="16">
    <source>
        <dbReference type="PROSITE" id="PS50850"/>
    </source>
</evidence>
<keyword evidence="6 15" id="KW-0812">Transmembrane</keyword>
<dbReference type="Proteomes" id="UP001046870">
    <property type="component" value="Chromosome 14"/>
</dbReference>
<feature type="compositionally biased region" description="Low complexity" evidence="14">
    <location>
        <begin position="468"/>
        <end position="478"/>
    </location>
</feature>
<dbReference type="InterPro" id="IPR036259">
    <property type="entry name" value="MFS_trans_sf"/>
</dbReference>
<evidence type="ECO:0000256" key="5">
    <source>
        <dbReference type="ARBA" id="ARBA00022475"/>
    </source>
</evidence>
<keyword evidence="5" id="KW-1003">Cell membrane</keyword>
<feature type="compositionally biased region" description="Polar residues" evidence="14">
    <location>
        <begin position="511"/>
        <end position="535"/>
    </location>
</feature>
<feature type="transmembrane region" description="Helical" evidence="15">
    <location>
        <begin position="184"/>
        <end position="204"/>
    </location>
</feature>
<evidence type="ECO:0000256" key="15">
    <source>
        <dbReference type="SAM" id="Phobius"/>
    </source>
</evidence>
<dbReference type="InterPro" id="IPR048233">
    <property type="entry name" value="MFS_MCT_13"/>
</dbReference>
<dbReference type="Pfam" id="PF07690">
    <property type="entry name" value="MFS_1"/>
    <property type="match status" value="1"/>
</dbReference>
<evidence type="ECO:0000256" key="13">
    <source>
        <dbReference type="ARBA" id="ARBA00078721"/>
    </source>
</evidence>
<evidence type="ECO:0000313" key="18">
    <source>
        <dbReference type="Proteomes" id="UP001046870"/>
    </source>
</evidence>
<feature type="transmembrane region" description="Helical" evidence="15">
    <location>
        <begin position="433"/>
        <end position="455"/>
    </location>
</feature>
<sequence>MQQEETGGREVLTPMEYQLSCSPPASLESRVDFDHTFPAHTAPMAKREPQASPDGGWGWVVVGALFVASALVFGLIRSLGVFFVEFVQYFGESAQAVSWITSIGVAMQQLISPVGTALCNAYGARPVVMMGGFLSGLGLILASQATSLIHLYLTMGLITGSGWALVFTPTVASVMQYFTHRRSLAMALGFTGVGLSSFAFSPLFQLLVELYAWRGALLILGGLSLNMVACGALIRPLVAPKTMEQVESDGGRKASCRSFLRRALVYLELSLLCERAFLTYGLAITFFNSGYFVPYVHLVAHSRHAGFSEYQAAFVISATGVTDLVGRVVSGWLSDLGRLRLPHMLTVWTGLTGAFMLLLPLGSAQGSYAGLLLISLAYGFCAGAMTPLVFSVVPEIVGMPRMLGALGLLQLIESLGGLLGAPLSGWLRDQTGSYTASFLVAGGFILLGTVVIMTLPHFCSCSPPPSPQHQKQSQSPESGLLNNSAPSPPPSPSDKHRKEGLGPPSEPIPQDCQNCQPEGQTPCLTTPTPEVDTNC</sequence>
<evidence type="ECO:0000256" key="1">
    <source>
        <dbReference type="ARBA" id="ARBA00004651"/>
    </source>
</evidence>
<dbReference type="SUPFAM" id="SSF103473">
    <property type="entry name" value="MFS general substrate transporter"/>
    <property type="match status" value="1"/>
</dbReference>
<dbReference type="AlphaFoldDB" id="A0A9D3T2W1"/>
<evidence type="ECO:0000313" key="17">
    <source>
        <dbReference type="EMBL" id="KAG7464613.1"/>
    </source>
</evidence>
<evidence type="ECO:0000256" key="4">
    <source>
        <dbReference type="ARBA" id="ARBA00022448"/>
    </source>
</evidence>
<dbReference type="GO" id="GO:0000139">
    <property type="term" value="C:Golgi membrane"/>
    <property type="evidence" value="ECO:0007669"/>
    <property type="project" value="UniProtKB-SubCell"/>
</dbReference>
<dbReference type="InterPro" id="IPR020846">
    <property type="entry name" value="MFS_dom"/>
</dbReference>
<keyword evidence="8 15" id="KW-1133">Transmembrane helix</keyword>
<name>A0A9D3T2W1_MEGAT</name>
<dbReference type="EMBL" id="JAFDVH010000014">
    <property type="protein sequence ID" value="KAG7464613.1"/>
    <property type="molecule type" value="Genomic_DNA"/>
</dbReference>
<feature type="region of interest" description="Disordered" evidence="14">
    <location>
        <begin position="463"/>
        <end position="535"/>
    </location>
</feature>
<dbReference type="GO" id="GO:0008028">
    <property type="term" value="F:monocarboxylic acid transmembrane transporter activity"/>
    <property type="evidence" value="ECO:0007669"/>
    <property type="project" value="TreeGrafter"/>
</dbReference>
<evidence type="ECO:0000256" key="11">
    <source>
        <dbReference type="ARBA" id="ARBA00059080"/>
    </source>
</evidence>
<evidence type="ECO:0000256" key="7">
    <source>
        <dbReference type="ARBA" id="ARBA00022847"/>
    </source>
</evidence>
<comment type="subcellular location">
    <subcellularLocation>
        <location evidence="1">Cell membrane</location>
        <topology evidence="1">Multi-pass membrane protein</topology>
    </subcellularLocation>
    <subcellularLocation>
        <location evidence="2">Golgi apparatus membrane</location>
        <topology evidence="2">Multi-pass membrane protein</topology>
    </subcellularLocation>
</comment>
<dbReference type="CDD" id="cd17423">
    <property type="entry name" value="MFS_MCT11_13"/>
    <property type="match status" value="1"/>
</dbReference>
<accession>A0A9D3T2W1</accession>
<reference evidence="17" key="1">
    <citation type="submission" date="2021-01" db="EMBL/GenBank/DDBJ databases">
        <authorList>
            <person name="Zahm M."/>
            <person name="Roques C."/>
            <person name="Cabau C."/>
            <person name="Klopp C."/>
            <person name="Donnadieu C."/>
            <person name="Jouanno E."/>
            <person name="Lampietro C."/>
            <person name="Louis A."/>
            <person name="Herpin A."/>
            <person name="Echchiki A."/>
            <person name="Berthelot C."/>
            <person name="Parey E."/>
            <person name="Roest-Crollius H."/>
            <person name="Braasch I."/>
            <person name="Postlethwait J."/>
            <person name="Bobe J."/>
            <person name="Montfort J."/>
            <person name="Bouchez O."/>
            <person name="Begum T."/>
            <person name="Mejri S."/>
            <person name="Adams A."/>
            <person name="Chen W.-J."/>
            <person name="Guiguen Y."/>
        </authorList>
    </citation>
    <scope>NUCLEOTIDE SEQUENCE</scope>
    <source>
        <strain evidence="17">YG-15Mar2019-1</strain>
        <tissue evidence="17">Brain</tissue>
    </source>
</reference>
<dbReference type="PANTHER" id="PTHR11360:SF19">
    <property type="entry name" value="MONOCARBOXYLATE TRANSPORTER 13"/>
    <property type="match status" value="1"/>
</dbReference>
<dbReference type="PROSITE" id="PS50850">
    <property type="entry name" value="MFS"/>
    <property type="match status" value="1"/>
</dbReference>
<feature type="transmembrane region" description="Helical" evidence="15">
    <location>
        <begin position="56"/>
        <end position="76"/>
    </location>
</feature>
<dbReference type="FunFam" id="1.20.1250.20:FF:000163">
    <property type="entry name" value="Putative monocarboxylate transporter 13"/>
    <property type="match status" value="1"/>
</dbReference>
<dbReference type="GO" id="GO:0005886">
    <property type="term" value="C:plasma membrane"/>
    <property type="evidence" value="ECO:0007669"/>
    <property type="project" value="UniProtKB-SubCell"/>
</dbReference>
<feature type="transmembrane region" description="Helical" evidence="15">
    <location>
        <begin position="277"/>
        <end position="298"/>
    </location>
</feature>
<feature type="transmembrane region" description="Helical" evidence="15">
    <location>
        <begin position="368"/>
        <end position="390"/>
    </location>
</feature>
<feature type="domain" description="Major facilitator superfamily (MFS) profile" evidence="16">
    <location>
        <begin position="58"/>
        <end position="460"/>
    </location>
</feature>
<dbReference type="Gene3D" id="1.20.1250.20">
    <property type="entry name" value="MFS general substrate transporter like domains"/>
    <property type="match status" value="2"/>
</dbReference>
<dbReference type="OrthoDB" id="2213137at2759"/>